<sequence>MSLSAIWDRFWWSLMLTIFLGLIWLKFLEPVITCESAGLIVCITVGLIYFSVGIRNMVKKHKNEIEVEQRAYEELLAELQQGNGK</sequence>
<keyword evidence="2" id="KW-1133">Transmembrane helix</keyword>
<name>A0A7V3KP97_UNCW3</name>
<evidence type="ECO:0000313" key="3">
    <source>
        <dbReference type="EMBL" id="HGB36335.1"/>
    </source>
</evidence>
<evidence type="ECO:0000256" key="1">
    <source>
        <dbReference type="SAM" id="Coils"/>
    </source>
</evidence>
<feature type="transmembrane region" description="Helical" evidence="2">
    <location>
        <begin position="37"/>
        <end position="54"/>
    </location>
</feature>
<keyword evidence="2" id="KW-0472">Membrane</keyword>
<feature type="transmembrane region" description="Helical" evidence="2">
    <location>
        <begin position="7"/>
        <end position="25"/>
    </location>
</feature>
<gene>
    <name evidence="3" type="ORF">ENV38_05475</name>
</gene>
<dbReference type="AlphaFoldDB" id="A0A7V3KP97"/>
<protein>
    <submittedName>
        <fullName evidence="3">Uncharacterized protein</fullName>
    </submittedName>
</protein>
<proteinExistence type="predicted"/>
<comment type="caution">
    <text evidence="3">The sequence shown here is derived from an EMBL/GenBank/DDBJ whole genome shotgun (WGS) entry which is preliminary data.</text>
</comment>
<evidence type="ECO:0000256" key="2">
    <source>
        <dbReference type="SAM" id="Phobius"/>
    </source>
</evidence>
<organism evidence="3">
    <name type="scientific">candidate division WOR-3 bacterium</name>
    <dbReference type="NCBI Taxonomy" id="2052148"/>
    <lineage>
        <taxon>Bacteria</taxon>
        <taxon>Bacteria division WOR-3</taxon>
    </lineage>
</organism>
<keyword evidence="1" id="KW-0175">Coiled coil</keyword>
<accession>A0A7V3KP97</accession>
<dbReference type="EMBL" id="DTGD01000205">
    <property type="protein sequence ID" value="HGB36335.1"/>
    <property type="molecule type" value="Genomic_DNA"/>
</dbReference>
<keyword evidence="2" id="KW-0812">Transmembrane</keyword>
<reference evidence="3" key="1">
    <citation type="journal article" date="2020" name="mSystems">
        <title>Genome- and Community-Level Interaction Insights into Carbon Utilization and Element Cycling Functions of Hydrothermarchaeota in Hydrothermal Sediment.</title>
        <authorList>
            <person name="Zhou Z."/>
            <person name="Liu Y."/>
            <person name="Xu W."/>
            <person name="Pan J."/>
            <person name="Luo Z.H."/>
            <person name="Li M."/>
        </authorList>
    </citation>
    <scope>NUCLEOTIDE SEQUENCE [LARGE SCALE GENOMIC DNA]</scope>
    <source>
        <strain evidence="3">SpSt-754</strain>
    </source>
</reference>
<feature type="coiled-coil region" evidence="1">
    <location>
        <begin position="58"/>
        <end position="85"/>
    </location>
</feature>